<keyword evidence="1" id="KW-0472">Membrane</keyword>
<proteinExistence type="predicted"/>
<reference evidence="2 3" key="1">
    <citation type="submission" date="2019-09" db="EMBL/GenBank/DDBJ databases">
        <authorList>
            <person name="Chandra G."/>
            <person name="Truman W A."/>
        </authorList>
    </citation>
    <scope>NUCLEOTIDE SEQUENCE [LARGE SCALE GENOMIC DNA]</scope>
    <source>
        <strain evidence="2">PS691</strain>
    </source>
</reference>
<evidence type="ECO:0000313" key="2">
    <source>
        <dbReference type="EMBL" id="VVN79859.1"/>
    </source>
</evidence>
<name>A0A5E7AMH6_PSEFL</name>
<evidence type="ECO:0000256" key="1">
    <source>
        <dbReference type="SAM" id="Phobius"/>
    </source>
</evidence>
<organism evidence="2 3">
    <name type="scientific">Pseudomonas fluorescens</name>
    <dbReference type="NCBI Taxonomy" id="294"/>
    <lineage>
        <taxon>Bacteria</taxon>
        <taxon>Pseudomonadati</taxon>
        <taxon>Pseudomonadota</taxon>
        <taxon>Gammaproteobacteria</taxon>
        <taxon>Pseudomonadales</taxon>
        <taxon>Pseudomonadaceae</taxon>
        <taxon>Pseudomonas</taxon>
    </lineage>
</organism>
<protein>
    <submittedName>
        <fullName evidence="2">Uncharacterized protein</fullName>
    </submittedName>
</protein>
<sequence>MTEFIKSASENGLASTLIGAVVIGLISWLWQLRQNRKDSQTIFDFLTESTIKTPHTFRSTEAIASKTKSQNLALKAYALNIQKYSATKKKSNLGDSSIEPPYRTIHYSILIIVAQHN</sequence>
<dbReference type="RefSeq" id="WP_150641088.1">
    <property type="nucleotide sequence ID" value="NZ_CABVHQ010000006.1"/>
</dbReference>
<gene>
    <name evidence="2" type="ORF">PS691_01007</name>
</gene>
<dbReference type="EMBL" id="CABVHQ010000006">
    <property type="protein sequence ID" value="VVN79859.1"/>
    <property type="molecule type" value="Genomic_DNA"/>
</dbReference>
<evidence type="ECO:0000313" key="3">
    <source>
        <dbReference type="Proteomes" id="UP000337909"/>
    </source>
</evidence>
<dbReference type="OrthoDB" id="9929984at2"/>
<feature type="transmembrane region" description="Helical" evidence="1">
    <location>
        <begin position="12"/>
        <end position="30"/>
    </location>
</feature>
<keyword evidence="1" id="KW-1133">Transmembrane helix</keyword>
<keyword evidence="1" id="KW-0812">Transmembrane</keyword>
<dbReference type="AlphaFoldDB" id="A0A5E7AMH6"/>
<dbReference type="Proteomes" id="UP000337909">
    <property type="component" value="Unassembled WGS sequence"/>
</dbReference>
<accession>A0A5E7AMH6</accession>